<gene>
    <name evidence="1" type="ORF">LTS18_011193</name>
</gene>
<sequence length="85" mass="9467">DASWHPDAPVIAATSWNGWGNSLGTCTTHSFNSGLDDDEGEPPMGLRVNSKLQRDSEFYNDASSGNYLYRRTRLARRMGIDDDDD</sequence>
<evidence type="ECO:0000313" key="2">
    <source>
        <dbReference type="Proteomes" id="UP001186974"/>
    </source>
</evidence>
<name>A0ACC3DKG5_9PEZI</name>
<dbReference type="EMBL" id="JAWDJW010003204">
    <property type="protein sequence ID" value="KAK3077109.1"/>
    <property type="molecule type" value="Genomic_DNA"/>
</dbReference>
<proteinExistence type="predicted"/>
<accession>A0ACC3DKG5</accession>
<keyword evidence="2" id="KW-1185">Reference proteome</keyword>
<dbReference type="Proteomes" id="UP001186974">
    <property type="component" value="Unassembled WGS sequence"/>
</dbReference>
<organism evidence="1 2">
    <name type="scientific">Coniosporium uncinatum</name>
    <dbReference type="NCBI Taxonomy" id="93489"/>
    <lineage>
        <taxon>Eukaryota</taxon>
        <taxon>Fungi</taxon>
        <taxon>Dikarya</taxon>
        <taxon>Ascomycota</taxon>
        <taxon>Pezizomycotina</taxon>
        <taxon>Dothideomycetes</taxon>
        <taxon>Dothideomycetes incertae sedis</taxon>
        <taxon>Coniosporium</taxon>
    </lineage>
</organism>
<feature type="non-terminal residue" evidence="1">
    <location>
        <position position="1"/>
    </location>
</feature>
<reference evidence="1" key="1">
    <citation type="submission" date="2024-09" db="EMBL/GenBank/DDBJ databases">
        <title>Black Yeasts Isolated from many extreme environments.</title>
        <authorList>
            <person name="Coleine C."/>
            <person name="Stajich J.E."/>
            <person name="Selbmann L."/>
        </authorList>
    </citation>
    <scope>NUCLEOTIDE SEQUENCE</scope>
    <source>
        <strain evidence="1">CCFEE 5737</strain>
    </source>
</reference>
<protein>
    <submittedName>
        <fullName evidence="1">Uncharacterized protein</fullName>
    </submittedName>
</protein>
<evidence type="ECO:0000313" key="1">
    <source>
        <dbReference type="EMBL" id="KAK3077109.1"/>
    </source>
</evidence>
<comment type="caution">
    <text evidence="1">The sequence shown here is derived from an EMBL/GenBank/DDBJ whole genome shotgun (WGS) entry which is preliminary data.</text>
</comment>